<dbReference type="EMBL" id="BACI01000022">
    <property type="protein sequence ID" value="GAA11146.1"/>
    <property type="molecule type" value="Genomic_DNA"/>
</dbReference>
<evidence type="ECO:0000313" key="2">
    <source>
        <dbReference type="Proteomes" id="UP000003558"/>
    </source>
</evidence>
<gene>
    <name evidence="1" type="primary">arsC</name>
    <name evidence="1" type="ORF">GOALK_022_00110</name>
</gene>
<proteinExistence type="predicted"/>
<dbReference type="AlphaFoldDB" id="F9VRA7"/>
<dbReference type="STRING" id="1027371.GOALK_022_00110"/>
<dbReference type="SUPFAM" id="SSF52788">
    <property type="entry name" value="Phosphotyrosine protein phosphatases I"/>
    <property type="match status" value="1"/>
</dbReference>
<comment type="caution">
    <text evidence="1">The sequence shown here is derived from an EMBL/GenBank/DDBJ whole genome shotgun (WGS) entry which is preliminary data.</text>
</comment>
<protein>
    <submittedName>
        <fullName evidence="1">Arsenate reductase</fullName>
    </submittedName>
</protein>
<organism evidence="1 2">
    <name type="scientific">Gordonia alkanivorans NBRC 16433</name>
    <dbReference type="NCBI Taxonomy" id="1027371"/>
    <lineage>
        <taxon>Bacteria</taxon>
        <taxon>Bacillati</taxon>
        <taxon>Actinomycetota</taxon>
        <taxon>Actinomycetes</taxon>
        <taxon>Mycobacteriales</taxon>
        <taxon>Gordoniaceae</taxon>
        <taxon>Gordonia</taxon>
    </lineage>
</organism>
<dbReference type="InterPro" id="IPR036196">
    <property type="entry name" value="Ptyr_pPase_sf"/>
</dbReference>
<reference evidence="1 2" key="1">
    <citation type="submission" date="2011-05" db="EMBL/GenBank/DDBJ databases">
        <title>Whole genome shotgun sequence of Gordonia alkanivorans NBRC 16433.</title>
        <authorList>
            <person name="Hosoyama A."/>
            <person name="Nakamura S."/>
            <person name="Takarada H."/>
            <person name="Tsuchikane K."/>
            <person name="Yamazaki S."/>
            <person name="Fujita N."/>
        </authorList>
    </citation>
    <scope>NUCLEOTIDE SEQUENCE [LARGE SCALE GENOMIC DNA]</scope>
    <source>
        <strain evidence="1 2">NBRC 16433</strain>
    </source>
</reference>
<sequence>MSITPSELFVCVYNAGRSQMAEVGIDITAQTPKILTTDAVQASNV</sequence>
<name>F9VRA7_9ACTN</name>
<dbReference type="Proteomes" id="UP000003558">
    <property type="component" value="Unassembled WGS sequence"/>
</dbReference>
<accession>F9VRA7</accession>
<evidence type="ECO:0000313" key="1">
    <source>
        <dbReference type="EMBL" id="GAA11146.1"/>
    </source>
</evidence>